<dbReference type="FunFam" id="2.60.120.10:FF:000063">
    <property type="entry name" value="cyclic nucleotide-gated ion channel 4"/>
    <property type="match status" value="1"/>
</dbReference>
<dbReference type="Gene3D" id="2.60.120.10">
    <property type="entry name" value="Jelly Rolls"/>
    <property type="match status" value="1"/>
</dbReference>
<evidence type="ECO:0000256" key="9">
    <source>
        <dbReference type="ARBA" id="ARBA00023125"/>
    </source>
</evidence>
<name>A0A5J5A172_9ASTE</name>
<keyword evidence="12" id="KW-0539">Nucleus</keyword>
<dbReference type="AlphaFoldDB" id="A0A5J5A172"/>
<dbReference type="EMBL" id="CM018047">
    <property type="protein sequence ID" value="KAA8523826.1"/>
    <property type="molecule type" value="Genomic_DNA"/>
</dbReference>
<evidence type="ECO:0000259" key="16">
    <source>
        <dbReference type="PROSITE" id="PS50042"/>
    </source>
</evidence>
<keyword evidence="5" id="KW-0812">Transmembrane</keyword>
<evidence type="ECO:0000256" key="14">
    <source>
        <dbReference type="ARBA" id="ARBA00023303"/>
    </source>
</evidence>
<dbReference type="GO" id="GO:0012505">
    <property type="term" value="C:endomembrane system"/>
    <property type="evidence" value="ECO:0007669"/>
    <property type="project" value="UniProtKB-SubCell"/>
</dbReference>
<gene>
    <name evidence="17" type="ORF">F0562_010249</name>
</gene>
<dbReference type="GO" id="GO:0005634">
    <property type="term" value="C:nucleus"/>
    <property type="evidence" value="ECO:0007669"/>
    <property type="project" value="UniProtKB-SubCell"/>
</dbReference>
<keyword evidence="9" id="KW-0238">DNA-binding</keyword>
<dbReference type="Proteomes" id="UP000325577">
    <property type="component" value="Linkage Group LG4"/>
</dbReference>
<feature type="region of interest" description="Disordered" evidence="15">
    <location>
        <begin position="47"/>
        <end position="91"/>
    </location>
</feature>
<evidence type="ECO:0000256" key="13">
    <source>
        <dbReference type="ARBA" id="ARBA00023286"/>
    </source>
</evidence>
<comment type="similarity">
    <text evidence="3">Belongs to the cyclic nucleotide-gated cation channel (TC 1.A.1.5) family.</text>
</comment>
<dbReference type="FunFam" id="1.10.287.630:FF:000003">
    <property type="entry name" value="Cyclic nucleotide-gated ion channel 1"/>
    <property type="match status" value="1"/>
</dbReference>
<evidence type="ECO:0000256" key="8">
    <source>
        <dbReference type="ARBA" id="ARBA00023065"/>
    </source>
</evidence>
<evidence type="ECO:0000256" key="1">
    <source>
        <dbReference type="ARBA" id="ARBA00004123"/>
    </source>
</evidence>
<dbReference type="SUPFAM" id="SSF101936">
    <property type="entry name" value="DNA-binding pseudobarrel domain"/>
    <property type="match status" value="1"/>
</dbReference>
<dbReference type="GO" id="GO:0003677">
    <property type="term" value="F:DNA binding"/>
    <property type="evidence" value="ECO:0007669"/>
    <property type="project" value="UniProtKB-KW"/>
</dbReference>
<dbReference type="Pfam" id="PF00027">
    <property type="entry name" value="cNMP_binding"/>
    <property type="match status" value="1"/>
</dbReference>
<evidence type="ECO:0000313" key="17">
    <source>
        <dbReference type="EMBL" id="KAA8523826.1"/>
    </source>
</evidence>
<keyword evidence="14" id="KW-0407">Ion channel</keyword>
<evidence type="ECO:0000256" key="6">
    <source>
        <dbReference type="ARBA" id="ARBA00022989"/>
    </source>
</evidence>
<proteinExistence type="inferred from homology"/>
<evidence type="ECO:0000256" key="3">
    <source>
        <dbReference type="ARBA" id="ARBA00010486"/>
    </source>
</evidence>
<evidence type="ECO:0000256" key="15">
    <source>
        <dbReference type="SAM" id="MobiDB-lite"/>
    </source>
</evidence>
<dbReference type="InterPro" id="IPR015300">
    <property type="entry name" value="DNA-bd_pseudobarrel_sf"/>
</dbReference>
<sequence>MRELKAADVQKVLEDEMGIELSPSWSPFQNLFFVAEAATIMYNNEKNQKQKQPLPADTCQHRPSQRAQSSYSKKRAVPVPVPVHESSKGAKRPTKIKVLLKNPSTGALDISKGERQMREMSDNYQKPVADPVDHLFEEERLKREKLPVKKSAKKRVHFECDNSEEKVVREKKTKKIKINIKNVINSSAENRPDLPKEFKNCIEKEGGYGWKLVIQKKLYTTDLSKGHNRISMPLKQVVDKQFLTDEEKTDVDQKKSKFVDVIGTKLDKFRLCFKKWDMVKASGKISSTYVLNNGWNSIVSNDELKQGMKVQVWSFRVNGKLGFAVVKVFLHATTSKKQAMQLKMRNVEWWMRRRQLPQRFRQRVRNYERQRWAAMRGVDECEMIRNLPEGLRRDIKYHLCLDLVKQVPLFQHMDNLVLENICDRVKSLIFTKGETITREGDPVQRMLFIVRGHLQSSQVLRDGVKSCCMLGPGNFSGDELLSWCLRRPFVERLPPSSSTLVTLETTEAFGLEAEDVKYVTQHFRYTFVNEKVKRSARYYSPGWRTWAAVAIQLAWRRYRHWLTLTSLSFIRPRRPLSRCSSLGEDRLRLYTALLTSPKPNQDDFDF</sequence>
<dbReference type="CDD" id="cd00038">
    <property type="entry name" value="CAP_ED"/>
    <property type="match status" value="1"/>
</dbReference>
<feature type="domain" description="Cyclic nucleotide-binding" evidence="16">
    <location>
        <begin position="409"/>
        <end position="519"/>
    </location>
</feature>
<keyword evidence="10" id="KW-0472">Membrane</keyword>
<dbReference type="PANTHER" id="PTHR45651:SF14">
    <property type="entry name" value="CYCLIC NUCLEOTIDE-GATED ION CHANNEL 4"/>
    <property type="match status" value="1"/>
</dbReference>
<dbReference type="InterPro" id="IPR014710">
    <property type="entry name" value="RmlC-like_jellyroll"/>
</dbReference>
<evidence type="ECO:0000256" key="10">
    <source>
        <dbReference type="ARBA" id="ARBA00023136"/>
    </source>
</evidence>
<keyword evidence="7" id="KW-0805">Transcription regulation</keyword>
<accession>A0A5J5A172</accession>
<organism evidence="17 18">
    <name type="scientific">Nyssa sinensis</name>
    <dbReference type="NCBI Taxonomy" id="561372"/>
    <lineage>
        <taxon>Eukaryota</taxon>
        <taxon>Viridiplantae</taxon>
        <taxon>Streptophyta</taxon>
        <taxon>Embryophyta</taxon>
        <taxon>Tracheophyta</taxon>
        <taxon>Spermatophyta</taxon>
        <taxon>Magnoliopsida</taxon>
        <taxon>eudicotyledons</taxon>
        <taxon>Gunneridae</taxon>
        <taxon>Pentapetalae</taxon>
        <taxon>asterids</taxon>
        <taxon>Cornales</taxon>
        <taxon>Nyssaceae</taxon>
        <taxon>Nyssa</taxon>
    </lineage>
</organism>
<evidence type="ECO:0000256" key="2">
    <source>
        <dbReference type="ARBA" id="ARBA00004127"/>
    </source>
</evidence>
<evidence type="ECO:0000256" key="12">
    <source>
        <dbReference type="ARBA" id="ARBA00023242"/>
    </source>
</evidence>
<evidence type="ECO:0000256" key="5">
    <source>
        <dbReference type="ARBA" id="ARBA00022692"/>
    </source>
</evidence>
<dbReference type="InterPro" id="IPR000595">
    <property type="entry name" value="cNMP-bd_dom"/>
</dbReference>
<keyword evidence="18" id="KW-1185">Reference proteome</keyword>
<evidence type="ECO:0000256" key="4">
    <source>
        <dbReference type="ARBA" id="ARBA00022448"/>
    </source>
</evidence>
<dbReference type="Gene3D" id="1.10.287.630">
    <property type="entry name" value="Helix hairpin bin"/>
    <property type="match status" value="1"/>
</dbReference>
<dbReference type="InterPro" id="IPR005508">
    <property type="entry name" value="At2g31720-like"/>
</dbReference>
<dbReference type="PANTHER" id="PTHR45651">
    <property type="entry name" value="CYCLIC NUCLEOTIDE-GATED ION CHANNEL 15-RELATED-RELATED"/>
    <property type="match status" value="1"/>
</dbReference>
<dbReference type="OrthoDB" id="421226at2759"/>
<keyword evidence="6" id="KW-1133">Transmembrane helix</keyword>
<keyword evidence="4" id="KW-0813">Transport</keyword>
<dbReference type="GO" id="GO:0034220">
    <property type="term" value="P:monoatomic ion transmembrane transport"/>
    <property type="evidence" value="ECO:0007669"/>
    <property type="project" value="UniProtKB-KW"/>
</dbReference>
<keyword evidence="11" id="KW-0804">Transcription</keyword>
<protein>
    <recommendedName>
        <fullName evidence="16">Cyclic nucleotide-binding domain-containing protein</fullName>
    </recommendedName>
</protein>
<evidence type="ECO:0000313" key="18">
    <source>
        <dbReference type="Proteomes" id="UP000325577"/>
    </source>
</evidence>
<dbReference type="Pfam" id="PF03754">
    <property type="entry name" value="At2g31720-like"/>
    <property type="match status" value="1"/>
</dbReference>
<evidence type="ECO:0000256" key="11">
    <source>
        <dbReference type="ARBA" id="ARBA00023163"/>
    </source>
</evidence>
<dbReference type="InterPro" id="IPR018490">
    <property type="entry name" value="cNMP-bd_dom_sf"/>
</dbReference>
<dbReference type="Gene3D" id="2.40.330.10">
    <property type="entry name" value="DNA-binding pseudobarrel domain"/>
    <property type="match status" value="1"/>
</dbReference>
<reference evidence="17 18" key="1">
    <citation type="submission" date="2019-09" db="EMBL/GenBank/DDBJ databases">
        <title>A chromosome-level genome assembly of the Chinese tupelo Nyssa sinensis.</title>
        <authorList>
            <person name="Yang X."/>
            <person name="Kang M."/>
            <person name="Yang Y."/>
            <person name="Xiong H."/>
            <person name="Wang M."/>
            <person name="Zhang Z."/>
            <person name="Wang Z."/>
            <person name="Wu H."/>
            <person name="Ma T."/>
            <person name="Liu J."/>
            <person name="Xi Z."/>
        </authorList>
    </citation>
    <scope>NUCLEOTIDE SEQUENCE [LARGE SCALE GENOMIC DNA]</scope>
    <source>
        <strain evidence="17">J267</strain>
        <tissue evidence="17">Leaf</tissue>
    </source>
</reference>
<comment type="subcellular location">
    <subcellularLocation>
        <location evidence="2">Endomembrane system</location>
        <topology evidence="2">Multi-pass membrane protein</topology>
    </subcellularLocation>
    <subcellularLocation>
        <location evidence="1">Nucleus</location>
    </subcellularLocation>
</comment>
<dbReference type="PROSITE" id="PS50042">
    <property type="entry name" value="CNMP_BINDING_3"/>
    <property type="match status" value="1"/>
</dbReference>
<keyword evidence="13" id="KW-1071">Ligand-gated ion channel</keyword>
<keyword evidence="8" id="KW-0406">Ion transport</keyword>
<feature type="compositionally biased region" description="Polar residues" evidence="15">
    <location>
        <begin position="61"/>
        <end position="71"/>
    </location>
</feature>
<dbReference type="SUPFAM" id="SSF51206">
    <property type="entry name" value="cAMP-binding domain-like"/>
    <property type="match status" value="1"/>
</dbReference>
<evidence type="ECO:0000256" key="7">
    <source>
        <dbReference type="ARBA" id="ARBA00023015"/>
    </source>
</evidence>